<dbReference type="Proteomes" id="UP000426246">
    <property type="component" value="Chromosome"/>
</dbReference>
<keyword evidence="4" id="KW-0249">Electron transport</keyword>
<evidence type="ECO:0000256" key="2">
    <source>
        <dbReference type="ARBA" id="ARBA00020570"/>
    </source>
</evidence>
<name>A0A6B8RR73_9BACL</name>
<dbReference type="RefSeq" id="WP_155703995.1">
    <property type="nucleotide sequence ID" value="NZ_CP034235.1"/>
</dbReference>
<dbReference type="Gene3D" id="3.40.30.10">
    <property type="entry name" value="Glutaredoxin"/>
    <property type="match status" value="1"/>
</dbReference>
<dbReference type="PRINTS" id="PR00421">
    <property type="entry name" value="THIOREDOXIN"/>
</dbReference>
<evidence type="ECO:0000256" key="5">
    <source>
        <dbReference type="ARBA" id="ARBA00023157"/>
    </source>
</evidence>
<evidence type="ECO:0000313" key="13">
    <source>
        <dbReference type="Proteomes" id="UP000426246"/>
    </source>
</evidence>
<keyword evidence="13" id="KW-1185">Reference proteome</keyword>
<evidence type="ECO:0000256" key="8">
    <source>
        <dbReference type="PIRNR" id="PIRNR000077"/>
    </source>
</evidence>
<evidence type="ECO:0000256" key="10">
    <source>
        <dbReference type="PIRSR" id="PIRSR000077-4"/>
    </source>
</evidence>
<dbReference type="PANTHER" id="PTHR45663">
    <property type="entry name" value="GEO12009P1"/>
    <property type="match status" value="1"/>
</dbReference>
<dbReference type="InterPro" id="IPR013766">
    <property type="entry name" value="Thioredoxin_domain"/>
</dbReference>
<comment type="similarity">
    <text evidence="1 8">Belongs to the thioredoxin family.</text>
</comment>
<feature type="disulfide bond" description="Redox-active" evidence="10">
    <location>
        <begin position="30"/>
        <end position="33"/>
    </location>
</feature>
<dbReference type="CDD" id="cd02947">
    <property type="entry name" value="TRX_family"/>
    <property type="match status" value="1"/>
</dbReference>
<dbReference type="PANTHER" id="PTHR45663:SF11">
    <property type="entry name" value="GEO12009P1"/>
    <property type="match status" value="1"/>
</dbReference>
<evidence type="ECO:0000256" key="3">
    <source>
        <dbReference type="ARBA" id="ARBA00022448"/>
    </source>
</evidence>
<reference evidence="13" key="1">
    <citation type="submission" date="2018-11" db="EMBL/GenBank/DDBJ databases">
        <title>Complete genome sequence of Paenibacillus sp. ML311-T8.</title>
        <authorList>
            <person name="Nam Y.-D."/>
            <person name="Kang J."/>
            <person name="Chung W.-H."/>
            <person name="Park Y.S."/>
        </authorList>
    </citation>
    <scope>NUCLEOTIDE SEQUENCE [LARGE SCALE GENOMIC DNA]</scope>
    <source>
        <strain evidence="13">ML311-T8</strain>
    </source>
</reference>
<evidence type="ECO:0000256" key="6">
    <source>
        <dbReference type="ARBA" id="ARBA00023284"/>
    </source>
</evidence>
<feature type="site" description="Contributes to redox potential value" evidence="9">
    <location>
        <position position="32"/>
    </location>
</feature>
<dbReference type="NCBIfam" id="TIGR01068">
    <property type="entry name" value="thioredoxin"/>
    <property type="match status" value="1"/>
</dbReference>
<dbReference type="EMBL" id="CP034235">
    <property type="protein sequence ID" value="QGQ98891.1"/>
    <property type="molecule type" value="Genomic_DNA"/>
</dbReference>
<evidence type="ECO:0000313" key="12">
    <source>
        <dbReference type="EMBL" id="QGQ98891.1"/>
    </source>
</evidence>
<dbReference type="PROSITE" id="PS00194">
    <property type="entry name" value="THIOREDOXIN_1"/>
    <property type="match status" value="1"/>
</dbReference>
<evidence type="ECO:0000259" key="11">
    <source>
        <dbReference type="PROSITE" id="PS51352"/>
    </source>
</evidence>
<dbReference type="GO" id="GO:0005829">
    <property type="term" value="C:cytosol"/>
    <property type="evidence" value="ECO:0007669"/>
    <property type="project" value="TreeGrafter"/>
</dbReference>
<feature type="site" description="Contributes to redox potential value" evidence="9">
    <location>
        <position position="31"/>
    </location>
</feature>
<dbReference type="GO" id="GO:0015035">
    <property type="term" value="F:protein-disulfide reductase activity"/>
    <property type="evidence" value="ECO:0007669"/>
    <property type="project" value="UniProtKB-UniRule"/>
</dbReference>
<feature type="domain" description="Thioredoxin" evidence="11">
    <location>
        <begin position="1"/>
        <end position="105"/>
    </location>
</feature>
<sequence length="105" mass="11527">MSLVTVTDNTFKQTVEEGNLVLVDFWAPWCGPCKMIAPILDQLDKESAGAVTIAKLNVDDNPQSASQYGVMSIPTLKLFKDGKEVETIVGLQPLENLKKLIQKHA</sequence>
<gene>
    <name evidence="12" type="primary">trxA</name>
    <name evidence="12" type="ORF">EHS13_30440</name>
</gene>
<feature type="site" description="Deprotonates C-terminal active site Cys" evidence="9">
    <location>
        <position position="24"/>
    </location>
</feature>
<proteinExistence type="inferred from homology"/>
<evidence type="ECO:0000256" key="4">
    <source>
        <dbReference type="ARBA" id="ARBA00022982"/>
    </source>
</evidence>
<keyword evidence="6 10" id="KW-0676">Redox-active center</keyword>
<organism evidence="12 13">
    <name type="scientific">Paenibacillus psychroresistens</name>
    <dbReference type="NCBI Taxonomy" id="1778678"/>
    <lineage>
        <taxon>Bacteria</taxon>
        <taxon>Bacillati</taxon>
        <taxon>Bacillota</taxon>
        <taxon>Bacilli</taxon>
        <taxon>Bacillales</taxon>
        <taxon>Paenibacillaceae</taxon>
        <taxon>Paenibacillus</taxon>
    </lineage>
</organism>
<feature type="active site" description="Nucleophile" evidence="9">
    <location>
        <position position="33"/>
    </location>
</feature>
<dbReference type="InterPro" id="IPR036249">
    <property type="entry name" value="Thioredoxin-like_sf"/>
</dbReference>
<evidence type="ECO:0000256" key="9">
    <source>
        <dbReference type="PIRSR" id="PIRSR000077-1"/>
    </source>
</evidence>
<protein>
    <recommendedName>
        <fullName evidence="2 7">Thioredoxin</fullName>
    </recommendedName>
</protein>
<dbReference type="AlphaFoldDB" id="A0A6B8RR73"/>
<dbReference type="PIRSF" id="PIRSF000077">
    <property type="entry name" value="Thioredoxin"/>
    <property type="match status" value="1"/>
</dbReference>
<evidence type="ECO:0000256" key="1">
    <source>
        <dbReference type="ARBA" id="ARBA00008987"/>
    </source>
</evidence>
<evidence type="ECO:0000256" key="7">
    <source>
        <dbReference type="NCBIfam" id="TIGR01068"/>
    </source>
</evidence>
<keyword evidence="3" id="KW-0813">Transport</keyword>
<dbReference type="Pfam" id="PF00085">
    <property type="entry name" value="Thioredoxin"/>
    <property type="match status" value="1"/>
</dbReference>
<dbReference type="GO" id="GO:0045454">
    <property type="term" value="P:cell redox homeostasis"/>
    <property type="evidence" value="ECO:0007669"/>
    <property type="project" value="TreeGrafter"/>
</dbReference>
<dbReference type="KEGG" id="ppsc:EHS13_30440"/>
<dbReference type="PROSITE" id="PS51352">
    <property type="entry name" value="THIOREDOXIN_2"/>
    <property type="match status" value="1"/>
</dbReference>
<dbReference type="FunFam" id="3.40.30.10:FF:000001">
    <property type="entry name" value="Thioredoxin"/>
    <property type="match status" value="1"/>
</dbReference>
<feature type="active site" description="Nucleophile" evidence="9">
    <location>
        <position position="30"/>
    </location>
</feature>
<dbReference type="OrthoDB" id="9790390at2"/>
<keyword evidence="5 10" id="KW-1015">Disulfide bond</keyword>
<dbReference type="SUPFAM" id="SSF52833">
    <property type="entry name" value="Thioredoxin-like"/>
    <property type="match status" value="1"/>
</dbReference>
<dbReference type="InterPro" id="IPR017937">
    <property type="entry name" value="Thioredoxin_CS"/>
</dbReference>
<accession>A0A6B8RR73</accession>
<dbReference type="InterPro" id="IPR005746">
    <property type="entry name" value="Thioredoxin"/>
</dbReference>